<protein>
    <recommendedName>
        <fullName evidence="4">Lipid-binding hydrolase</fullName>
    </recommendedName>
</protein>
<gene>
    <name evidence="2" type="ORF">C8P70_11362</name>
</gene>
<evidence type="ECO:0000256" key="1">
    <source>
        <dbReference type="SAM" id="SignalP"/>
    </source>
</evidence>
<dbReference type="EMBL" id="SOAG01000013">
    <property type="protein sequence ID" value="TDS58150.1"/>
    <property type="molecule type" value="Genomic_DNA"/>
</dbReference>
<dbReference type="AlphaFoldDB" id="A0A4R7EVF9"/>
<sequence>MKTQFFSYFKNAGVLLCSALLLFSCSKNNNDDSPGGSLGNSTLTMKVNGENWNSFLSTLFTEEEGNSEQGDFRYVSVGGSRIIEKNSATEDDLAETITLFIAIPESKFRNPKGTYPIILKDFQVGYAWGIFGSSTDLRDTTTYVSGDANNPEEPVGTLEITGFKIGEQTVLGHPSGKEGYTQLSGTFHLDVYPLGGVGERLKITDGKFNISAGLDFGF</sequence>
<evidence type="ECO:0000313" key="3">
    <source>
        <dbReference type="Proteomes" id="UP000295215"/>
    </source>
</evidence>
<dbReference type="OrthoDB" id="1493295at2"/>
<organism evidence="2 3">
    <name type="scientific">Myroides indicus</name>
    <dbReference type="NCBI Taxonomy" id="1323422"/>
    <lineage>
        <taxon>Bacteria</taxon>
        <taxon>Pseudomonadati</taxon>
        <taxon>Bacteroidota</taxon>
        <taxon>Flavobacteriia</taxon>
        <taxon>Flavobacteriales</taxon>
        <taxon>Flavobacteriaceae</taxon>
        <taxon>Myroides</taxon>
    </lineage>
</organism>
<keyword evidence="1" id="KW-0732">Signal</keyword>
<dbReference type="Proteomes" id="UP000295215">
    <property type="component" value="Unassembled WGS sequence"/>
</dbReference>
<accession>A0A4R7EVF9</accession>
<comment type="caution">
    <text evidence="2">The sequence shown here is derived from an EMBL/GenBank/DDBJ whole genome shotgun (WGS) entry which is preliminary data.</text>
</comment>
<name>A0A4R7EVF9_9FLAO</name>
<evidence type="ECO:0000313" key="2">
    <source>
        <dbReference type="EMBL" id="TDS58150.1"/>
    </source>
</evidence>
<dbReference type="RefSeq" id="WP_133712603.1">
    <property type="nucleotide sequence ID" value="NZ_SOAG01000013.1"/>
</dbReference>
<feature type="chain" id="PRO_5020892745" description="Lipid-binding hydrolase" evidence="1">
    <location>
        <begin position="30"/>
        <end position="218"/>
    </location>
</feature>
<proteinExistence type="predicted"/>
<dbReference type="PROSITE" id="PS51257">
    <property type="entry name" value="PROKAR_LIPOPROTEIN"/>
    <property type="match status" value="1"/>
</dbReference>
<reference evidence="2 3" key="1">
    <citation type="submission" date="2019-03" db="EMBL/GenBank/DDBJ databases">
        <title>Genomic Encyclopedia of Archaeal and Bacterial Type Strains, Phase II (KMG-II): from individual species to whole genera.</title>
        <authorList>
            <person name="Goeker M."/>
        </authorList>
    </citation>
    <scope>NUCLEOTIDE SEQUENCE [LARGE SCALE GENOMIC DNA]</scope>
    <source>
        <strain evidence="2 3">DSM 28213</strain>
    </source>
</reference>
<evidence type="ECO:0008006" key="4">
    <source>
        <dbReference type="Google" id="ProtNLM"/>
    </source>
</evidence>
<feature type="signal peptide" evidence="1">
    <location>
        <begin position="1"/>
        <end position="29"/>
    </location>
</feature>
<keyword evidence="3" id="KW-1185">Reference proteome</keyword>